<protein>
    <submittedName>
        <fullName evidence="1">Photorhabdus luminescens subsp. laumondii TTO1 complete genome segment 2/17</fullName>
    </submittedName>
</protein>
<dbReference type="KEGG" id="plu:plu0531"/>
<reference evidence="2" key="1">
    <citation type="journal article" date="2003" name="Nat. Biotechnol.">
        <title>The genome sequence of the entomopathogenic bacterium Photorhabdus luminescens.</title>
        <authorList>
            <person name="Duchaud E."/>
            <person name="Rusniok C."/>
            <person name="Frangeul L."/>
            <person name="Buchrieser C."/>
            <person name="Givaudan A."/>
            <person name="Taourit S."/>
            <person name="Bocs S."/>
            <person name="Boursaux-Eude C."/>
            <person name="Chandler M."/>
            <person name="Charles J.-F."/>
            <person name="Dassa E."/>
            <person name="Derose R."/>
            <person name="Derzelle S."/>
            <person name="Freyssinet G."/>
            <person name="Gaudriault S."/>
            <person name="Medigue C."/>
            <person name="Lanois A."/>
            <person name="Powell K."/>
            <person name="Siguier P."/>
            <person name="Vincent R."/>
            <person name="Wingate V."/>
            <person name="Zouine M."/>
            <person name="Glaser P."/>
            <person name="Boemare N."/>
            <person name="Danchin A."/>
            <person name="Kunst F."/>
        </authorList>
    </citation>
    <scope>NUCLEOTIDE SEQUENCE [LARGE SCALE GENOMIC DNA]</scope>
    <source>
        <strain evidence="2">DSM 15139 / CIP 105565 / TT01</strain>
    </source>
</reference>
<accession>Q7N923</accession>
<name>Q7N923_PHOLL</name>
<dbReference type="STRING" id="243265.plu0531"/>
<dbReference type="AlphaFoldDB" id="Q7N923"/>
<dbReference type="EMBL" id="BX571860">
    <property type="protein sequence ID" value="CAE12826.1"/>
    <property type="molecule type" value="Genomic_DNA"/>
</dbReference>
<organism evidence="1 2">
    <name type="scientific">Photorhabdus laumondii subsp. laumondii (strain DSM 15139 / CIP 105565 / TT01)</name>
    <name type="common">Photorhabdus luminescens subsp. laumondii</name>
    <dbReference type="NCBI Taxonomy" id="243265"/>
    <lineage>
        <taxon>Bacteria</taxon>
        <taxon>Pseudomonadati</taxon>
        <taxon>Pseudomonadota</taxon>
        <taxon>Gammaproteobacteria</taxon>
        <taxon>Enterobacterales</taxon>
        <taxon>Morganellaceae</taxon>
        <taxon>Photorhabdus</taxon>
    </lineage>
</organism>
<proteinExistence type="predicted"/>
<sequence length="50" mass="5375">MWVAESENTMPFGSNSSKYQADRVADRKALLFLSVDGGIFSVAGSKMAFG</sequence>
<dbReference type="Proteomes" id="UP000002514">
    <property type="component" value="Chromosome"/>
</dbReference>
<dbReference type="HOGENOM" id="CLU_3120988_0_0_6"/>
<keyword evidence="2" id="KW-1185">Reference proteome</keyword>
<evidence type="ECO:0000313" key="2">
    <source>
        <dbReference type="Proteomes" id="UP000002514"/>
    </source>
</evidence>
<evidence type="ECO:0000313" key="1">
    <source>
        <dbReference type="EMBL" id="CAE12826.1"/>
    </source>
</evidence>
<gene>
    <name evidence="1" type="ordered locus">plu0531</name>
</gene>